<reference evidence="6" key="1">
    <citation type="submission" date="2022-12" db="EMBL/GenBank/DDBJ databases">
        <authorList>
            <person name="Voronina O.L."/>
            <person name="Kunda M.S."/>
            <person name="Ryzhova N."/>
            <person name="Aksenova E.I."/>
        </authorList>
    </citation>
    <scope>NUCLEOTIDE SEQUENCE</scope>
    <source>
        <strain evidence="6">SCCH136:Ach223948</strain>
    </source>
</reference>
<feature type="binding site" evidence="5">
    <location>
        <position position="208"/>
    </location>
    <ligand>
        <name>Fe cation</name>
        <dbReference type="ChEBI" id="CHEBI:24875"/>
        <note>catalytic</note>
    </ligand>
</feature>
<dbReference type="GO" id="GO:0046872">
    <property type="term" value="F:metal ion binding"/>
    <property type="evidence" value="ECO:0007669"/>
    <property type="project" value="UniProtKB-KW"/>
</dbReference>
<gene>
    <name evidence="6" type="ORF">O9570_07875</name>
</gene>
<dbReference type="Pfam" id="PF03055">
    <property type="entry name" value="RPE65"/>
    <property type="match status" value="1"/>
</dbReference>
<evidence type="ECO:0000313" key="6">
    <source>
        <dbReference type="EMBL" id="MCZ8401357.1"/>
    </source>
</evidence>
<evidence type="ECO:0000256" key="4">
    <source>
        <dbReference type="ARBA" id="ARBA00023004"/>
    </source>
</evidence>
<evidence type="ECO:0000256" key="5">
    <source>
        <dbReference type="PIRSR" id="PIRSR604294-1"/>
    </source>
</evidence>
<dbReference type="GO" id="GO:0016121">
    <property type="term" value="P:carotene catabolic process"/>
    <property type="evidence" value="ECO:0007669"/>
    <property type="project" value="TreeGrafter"/>
</dbReference>
<dbReference type="EMBL" id="JAPZVI010000004">
    <property type="protein sequence ID" value="MCZ8401357.1"/>
    <property type="molecule type" value="Genomic_DNA"/>
</dbReference>
<evidence type="ECO:0000256" key="3">
    <source>
        <dbReference type="ARBA" id="ARBA00023002"/>
    </source>
</evidence>
<sequence>MSFQLTRRSFHHFTVCGAALIGSHALWPLAKADEQADVPWVYDDPHLSGNFLPVRREVDVRELRVVAGRIPSDLRGVYLRNGPNPEFRPISYAYPLDGDGMIHAVYIEEGKARYRNRFVKTDSLAVERRAGRAVFGSFTHPAPVNPGMFLPGEAPSQIKNGAFVNIICHGDRLLALNEATTSYEMSAELDTVGQWKAGGSEPLRLGAHNRRHPRTGDLYALEYSWRTPTVKFHRINASGTLVDTMAVDLPMPTMIHDFVLTEHYVVLIAGPAVFDIQAARAGQSMLQWRPDLGLRIALLPLAGGAPMWIEGEPFFIFHFANGFERGQQIIVDYVHHDKFALANGPAPTFKRMTIDPSGRSFKVASFSDELTEFPRFNHLREALATRYVYMPTLSSSLKELSPPSAVFNTLLKLDTETGRYTRHDLGNQIVGEAAFVPKPGGGTAEDDGYLVAFTYDPVQHRSNLLLLDAHRIEESPVAVIEMPQRVPQGLHGNWIVRA</sequence>
<keyword evidence="2 5" id="KW-0479">Metal-binding</keyword>
<protein>
    <submittedName>
        <fullName evidence="6">Carotenoid oxygenase family protein</fullName>
    </submittedName>
</protein>
<evidence type="ECO:0000256" key="2">
    <source>
        <dbReference type="ARBA" id="ARBA00022723"/>
    </source>
</evidence>
<accession>A0A9X3R3H0</accession>
<feature type="binding site" evidence="5">
    <location>
        <position position="491"/>
    </location>
    <ligand>
        <name>Fe cation</name>
        <dbReference type="ChEBI" id="CHEBI:24875"/>
        <note>catalytic</note>
    </ligand>
</feature>
<dbReference type="InterPro" id="IPR004294">
    <property type="entry name" value="Carotenoid_Oase"/>
</dbReference>
<dbReference type="GO" id="GO:0010436">
    <property type="term" value="F:carotenoid dioxygenase activity"/>
    <property type="evidence" value="ECO:0007669"/>
    <property type="project" value="TreeGrafter"/>
</dbReference>
<comment type="caution">
    <text evidence="6">The sequence shown here is derived from an EMBL/GenBank/DDBJ whole genome shotgun (WGS) entry which is preliminary data.</text>
</comment>
<dbReference type="Proteomes" id="UP001141992">
    <property type="component" value="Unassembled WGS sequence"/>
</dbReference>
<dbReference type="PANTHER" id="PTHR10543:SF89">
    <property type="entry name" value="CAROTENOID 9,10(9',10')-CLEAVAGE DIOXYGENASE 1"/>
    <property type="match status" value="1"/>
</dbReference>
<dbReference type="GeneID" id="55563336"/>
<evidence type="ECO:0000256" key="1">
    <source>
        <dbReference type="ARBA" id="ARBA00006787"/>
    </source>
</evidence>
<comment type="cofactor">
    <cofactor evidence="5">
        <name>Fe(2+)</name>
        <dbReference type="ChEBI" id="CHEBI:29033"/>
    </cofactor>
    <text evidence="5">Binds 1 Fe(2+) ion per subunit.</text>
</comment>
<keyword evidence="3" id="KW-0560">Oxidoreductase</keyword>
<dbReference type="RefSeq" id="WP_159070652.1">
    <property type="nucleotide sequence ID" value="NZ_CP158973.1"/>
</dbReference>
<dbReference type="AlphaFoldDB" id="A0A9X3R3H0"/>
<dbReference type="PANTHER" id="PTHR10543">
    <property type="entry name" value="BETA-CAROTENE DIOXYGENASE"/>
    <property type="match status" value="1"/>
</dbReference>
<keyword evidence="4 5" id="KW-0408">Iron</keyword>
<feature type="binding site" evidence="5">
    <location>
        <position position="256"/>
    </location>
    <ligand>
        <name>Fe cation</name>
        <dbReference type="ChEBI" id="CHEBI:24875"/>
        <note>catalytic</note>
    </ligand>
</feature>
<organism evidence="6 7">
    <name type="scientific">Alcaligenes xylosoxydans xylosoxydans</name>
    <name type="common">Achromobacter xylosoxidans</name>
    <dbReference type="NCBI Taxonomy" id="85698"/>
    <lineage>
        <taxon>Bacteria</taxon>
        <taxon>Pseudomonadati</taxon>
        <taxon>Pseudomonadota</taxon>
        <taxon>Betaproteobacteria</taxon>
        <taxon>Burkholderiales</taxon>
        <taxon>Alcaligenaceae</taxon>
        <taxon>Achromobacter</taxon>
    </lineage>
</organism>
<feature type="binding site" evidence="5">
    <location>
        <position position="318"/>
    </location>
    <ligand>
        <name>Fe cation</name>
        <dbReference type="ChEBI" id="CHEBI:24875"/>
        <note>catalytic</note>
    </ligand>
</feature>
<name>A0A9X3R3H0_ALCXX</name>
<comment type="similarity">
    <text evidence="1">Belongs to the carotenoid oxygenase family.</text>
</comment>
<evidence type="ECO:0000313" key="7">
    <source>
        <dbReference type="Proteomes" id="UP001141992"/>
    </source>
</evidence>
<proteinExistence type="inferred from homology"/>